<evidence type="ECO:0000313" key="1">
    <source>
        <dbReference type="EMBL" id="RMC04844.1"/>
    </source>
</evidence>
<reference evidence="1 2" key="1">
    <citation type="submission" date="2018-07" db="EMBL/GenBank/DDBJ databases">
        <title>A high quality draft genome assembly of the barn swallow (H. rustica rustica).</title>
        <authorList>
            <person name="Formenti G."/>
            <person name="Chiara M."/>
            <person name="Poveda L."/>
            <person name="Francoijs K.-J."/>
            <person name="Bonisoli-Alquati A."/>
            <person name="Canova L."/>
            <person name="Gianfranceschi L."/>
            <person name="Horner D.S."/>
            <person name="Saino N."/>
        </authorList>
    </citation>
    <scope>NUCLEOTIDE SEQUENCE [LARGE SCALE GENOMIC DNA]</scope>
    <source>
        <strain evidence="1">Chelidonia</strain>
        <tissue evidence="1">Blood</tissue>
    </source>
</reference>
<dbReference type="STRING" id="333673.A0A3M0K0E1"/>
<sequence>MRIVQSHASWFIPSSDLDGLDQWAKADGVRFSKAKSRVLHLGHNSPYSATGWGQSGCKVAHQKRSWRSWFTTAEHDPACAWVAKKSGGILVCIKNSVASKTWEEIAHLYSELVRLHLESCAQFWALYCQKGSGECPERATELVKGPENKSCEKQLRELRVFSPQKRSLRKNLFALHNCLKGGCSQVGVARQSATGQENGWNLCQERFQLDVRNNFLWKGL</sequence>
<proteinExistence type="predicted"/>
<name>A0A3M0K0E1_HIRRU</name>
<gene>
    <name evidence="1" type="ORF">DUI87_18018</name>
</gene>
<dbReference type="Proteomes" id="UP000269221">
    <property type="component" value="Unassembled WGS sequence"/>
</dbReference>
<organism evidence="1 2">
    <name type="scientific">Hirundo rustica rustica</name>
    <dbReference type="NCBI Taxonomy" id="333673"/>
    <lineage>
        <taxon>Eukaryota</taxon>
        <taxon>Metazoa</taxon>
        <taxon>Chordata</taxon>
        <taxon>Craniata</taxon>
        <taxon>Vertebrata</taxon>
        <taxon>Euteleostomi</taxon>
        <taxon>Archelosauria</taxon>
        <taxon>Archosauria</taxon>
        <taxon>Dinosauria</taxon>
        <taxon>Saurischia</taxon>
        <taxon>Theropoda</taxon>
        <taxon>Coelurosauria</taxon>
        <taxon>Aves</taxon>
        <taxon>Neognathae</taxon>
        <taxon>Neoaves</taxon>
        <taxon>Telluraves</taxon>
        <taxon>Australaves</taxon>
        <taxon>Passeriformes</taxon>
        <taxon>Sylvioidea</taxon>
        <taxon>Hirundinidae</taxon>
        <taxon>Hirundo</taxon>
    </lineage>
</organism>
<evidence type="ECO:0000313" key="2">
    <source>
        <dbReference type="Proteomes" id="UP000269221"/>
    </source>
</evidence>
<keyword evidence="2" id="KW-1185">Reference proteome</keyword>
<protein>
    <submittedName>
        <fullName evidence="1">Uncharacterized protein</fullName>
    </submittedName>
</protein>
<comment type="caution">
    <text evidence="1">The sequence shown here is derived from an EMBL/GenBank/DDBJ whole genome shotgun (WGS) entry which is preliminary data.</text>
</comment>
<dbReference type="AlphaFoldDB" id="A0A3M0K0E1"/>
<dbReference type="EMBL" id="QRBI01000123">
    <property type="protein sequence ID" value="RMC04844.1"/>
    <property type="molecule type" value="Genomic_DNA"/>
</dbReference>
<accession>A0A3M0K0E1</accession>
<dbReference type="OrthoDB" id="10321168at2759"/>